<sequence length="306" mass="32365">MTPVVHIADSPRRGRIVAIAVFGLVIAVLGALVTVDTLRAARSERELATALRSAPRVVFEPEVTLGGFPYSTHARRGDFPGLTITARGIAVGGPADLRGVPQTCATTTCWAELGVQAGGIRADAAHRWHGWAPVNLRDVQAYAKLDSVNLGRMLDITDLAVNTPAPTDRAGGGGPGDGLLERSSGVLLTGTVSLPPHRPSPRTDSRYPPSAQKFDGERVRVSVTVDLSVVDGDLVITATDFYTGPEEHARADVAPQHRRAVLQRFSSRVPFPRLPWGVVPTTANSAGSDVLISGKAARLTVAPDQF</sequence>
<comment type="caution">
    <text evidence="3">The sequence shown here is derived from an EMBL/GenBank/DDBJ whole genome shotgun (WGS) entry which is preliminary data.</text>
</comment>
<dbReference type="InterPro" id="IPR021373">
    <property type="entry name" value="DUF2993"/>
</dbReference>
<keyword evidence="2" id="KW-0812">Transmembrane</keyword>
<gene>
    <name evidence="3" type="ORF">GOARA_056_00540</name>
</gene>
<evidence type="ECO:0000256" key="1">
    <source>
        <dbReference type="SAM" id="MobiDB-lite"/>
    </source>
</evidence>
<dbReference type="Pfam" id="PF11209">
    <property type="entry name" value="LmeA"/>
    <property type="match status" value="1"/>
</dbReference>
<keyword evidence="4" id="KW-1185">Reference proteome</keyword>
<dbReference type="Proteomes" id="UP000035088">
    <property type="component" value="Unassembled WGS sequence"/>
</dbReference>
<dbReference type="EMBL" id="BAEE01000056">
    <property type="protein sequence ID" value="GAB10307.1"/>
    <property type="molecule type" value="Genomic_DNA"/>
</dbReference>
<evidence type="ECO:0000313" key="4">
    <source>
        <dbReference type="Proteomes" id="UP000035088"/>
    </source>
</evidence>
<evidence type="ECO:0008006" key="5">
    <source>
        <dbReference type="Google" id="ProtNLM"/>
    </source>
</evidence>
<proteinExistence type="predicted"/>
<evidence type="ECO:0000256" key="2">
    <source>
        <dbReference type="SAM" id="Phobius"/>
    </source>
</evidence>
<feature type="region of interest" description="Disordered" evidence="1">
    <location>
        <begin position="162"/>
        <end position="212"/>
    </location>
</feature>
<name>G7H382_9ACTN</name>
<keyword evidence="2" id="KW-0472">Membrane</keyword>
<dbReference type="OrthoDB" id="3215846at2"/>
<evidence type="ECO:0000313" key="3">
    <source>
        <dbReference type="EMBL" id="GAB10307.1"/>
    </source>
</evidence>
<organism evidence="3 4">
    <name type="scientific">Gordonia araii NBRC 100433</name>
    <dbReference type="NCBI Taxonomy" id="1073574"/>
    <lineage>
        <taxon>Bacteria</taxon>
        <taxon>Bacillati</taxon>
        <taxon>Actinomycetota</taxon>
        <taxon>Actinomycetes</taxon>
        <taxon>Mycobacteriales</taxon>
        <taxon>Gordoniaceae</taxon>
        <taxon>Gordonia</taxon>
    </lineage>
</organism>
<dbReference type="AlphaFoldDB" id="G7H382"/>
<protein>
    <recommendedName>
        <fullName evidence="5">DUF2993 domain-containing protein</fullName>
    </recommendedName>
</protein>
<keyword evidence="2" id="KW-1133">Transmembrane helix</keyword>
<feature type="transmembrane region" description="Helical" evidence="2">
    <location>
        <begin position="16"/>
        <end position="35"/>
    </location>
</feature>
<accession>G7H382</accession>
<reference evidence="3 4" key="1">
    <citation type="submission" date="2011-11" db="EMBL/GenBank/DDBJ databases">
        <title>Whole genome shotgun sequence of Gordonia araii NBRC 100433.</title>
        <authorList>
            <person name="Yoshida Y."/>
            <person name="Hosoyama A."/>
            <person name="Tsuchikane K."/>
            <person name="Katsumata H."/>
            <person name="Yamazaki S."/>
            <person name="Fujita N."/>
        </authorList>
    </citation>
    <scope>NUCLEOTIDE SEQUENCE [LARGE SCALE GENOMIC DNA]</scope>
    <source>
        <strain evidence="3 4">NBRC 100433</strain>
    </source>
</reference>
<dbReference type="STRING" id="1073574.GOARA_056_00540"/>